<feature type="chain" id="PRO_5018081611" evidence="6">
    <location>
        <begin position="28"/>
        <end position="820"/>
    </location>
</feature>
<dbReference type="Gene3D" id="2.60.40.10">
    <property type="entry name" value="Immunoglobulins"/>
    <property type="match status" value="8"/>
</dbReference>
<dbReference type="PANTHER" id="PTHR13771:SF14">
    <property type="entry name" value="VASCULAR CELL ADHESION PROTEIN 1"/>
    <property type="match status" value="1"/>
</dbReference>
<keyword evidence="5" id="KW-0812">Transmembrane</keyword>
<dbReference type="GO" id="GO:0005178">
    <property type="term" value="F:integrin binding"/>
    <property type="evidence" value="ECO:0007669"/>
    <property type="project" value="InterPro"/>
</dbReference>
<dbReference type="PROSITE" id="PS50835">
    <property type="entry name" value="IG_LIKE"/>
    <property type="match status" value="7"/>
</dbReference>
<dbReference type="PRINTS" id="PR01474">
    <property type="entry name" value="VCAM1"/>
</dbReference>
<organism evidence="8 9">
    <name type="scientific">Amphiprion percula</name>
    <name type="common">Orange clownfish</name>
    <name type="synonym">Lutjanus percula</name>
    <dbReference type="NCBI Taxonomy" id="161767"/>
    <lineage>
        <taxon>Eukaryota</taxon>
        <taxon>Metazoa</taxon>
        <taxon>Chordata</taxon>
        <taxon>Craniata</taxon>
        <taxon>Vertebrata</taxon>
        <taxon>Euteleostomi</taxon>
        <taxon>Actinopterygii</taxon>
        <taxon>Neopterygii</taxon>
        <taxon>Teleostei</taxon>
        <taxon>Neoteleostei</taxon>
        <taxon>Acanthomorphata</taxon>
        <taxon>Ovalentaria</taxon>
        <taxon>Pomacentridae</taxon>
        <taxon>Amphiprion</taxon>
    </lineage>
</organism>
<dbReference type="AlphaFoldDB" id="A0A3P8TXD4"/>
<evidence type="ECO:0000256" key="1">
    <source>
        <dbReference type="ARBA" id="ARBA00004167"/>
    </source>
</evidence>
<dbReference type="InterPro" id="IPR013162">
    <property type="entry name" value="CD80_C2-set"/>
</dbReference>
<dbReference type="Pfam" id="PF08205">
    <property type="entry name" value="C2-set_2"/>
    <property type="match status" value="1"/>
</dbReference>
<feature type="domain" description="Ig-like" evidence="7">
    <location>
        <begin position="221"/>
        <end position="303"/>
    </location>
</feature>
<dbReference type="SUPFAM" id="SSF48726">
    <property type="entry name" value="Immunoglobulin"/>
    <property type="match status" value="8"/>
</dbReference>
<evidence type="ECO:0000256" key="4">
    <source>
        <dbReference type="ARBA" id="ARBA00023319"/>
    </source>
</evidence>
<feature type="domain" description="Ig-like" evidence="7">
    <location>
        <begin position="42"/>
        <end position="114"/>
    </location>
</feature>
<dbReference type="InterPro" id="IPR013783">
    <property type="entry name" value="Ig-like_fold"/>
</dbReference>
<keyword evidence="2 5" id="KW-0472">Membrane</keyword>
<dbReference type="InterPro" id="IPR007110">
    <property type="entry name" value="Ig-like_dom"/>
</dbReference>
<evidence type="ECO:0000256" key="3">
    <source>
        <dbReference type="ARBA" id="ARBA00023157"/>
    </source>
</evidence>
<dbReference type="Proteomes" id="UP000265080">
    <property type="component" value="Chromosome 2"/>
</dbReference>
<feature type="domain" description="Ig-like" evidence="7">
    <location>
        <begin position="399"/>
        <end position="484"/>
    </location>
</feature>
<dbReference type="STRING" id="161767.ENSAPEP00000027767"/>
<keyword evidence="9" id="KW-1185">Reference proteome</keyword>
<feature type="domain" description="Ig-like" evidence="7">
    <location>
        <begin position="119"/>
        <end position="214"/>
    </location>
</feature>
<keyword evidence="3" id="KW-1015">Disulfide bond</keyword>
<dbReference type="Pfam" id="PF13927">
    <property type="entry name" value="Ig_3"/>
    <property type="match status" value="4"/>
</dbReference>
<dbReference type="InterPro" id="IPR003599">
    <property type="entry name" value="Ig_sub"/>
</dbReference>
<dbReference type="PANTHER" id="PTHR13771">
    <property type="entry name" value="INTERCELLULAR ADHESION MOLECULE"/>
    <property type="match status" value="1"/>
</dbReference>
<comment type="subcellular location">
    <subcellularLocation>
        <location evidence="1">Membrane</location>
        <topology evidence="1">Single-pass membrane protein</topology>
    </subcellularLocation>
</comment>
<keyword evidence="6" id="KW-0732">Signal</keyword>
<name>A0A3P8TXD4_AMPPE</name>
<protein>
    <submittedName>
        <fullName evidence="8">Vascular cell adhesion molecule 1b</fullName>
    </submittedName>
</protein>
<evidence type="ECO:0000256" key="2">
    <source>
        <dbReference type="ARBA" id="ARBA00023136"/>
    </source>
</evidence>
<sequence length="820" mass="89483">MDLLFVCRSFIQLISAVLLMSSWCVQGLRVDISPRRPLFRVGTRQQLVCSVQDCATTPSISWSLPGDRPLTGTISTSSIRSIATFDPVTTEHEELWQCKVSCGEENKHIKTSVKVYSLPSYPAISGQDQLRLGAESILSCQVSDIYPPEYLDLTWLRGDTILQSSRGDAGSSSVQSDYRFMPLKQDSGVNITCRATLELQDLPAENRSRETTITVNPLYAPVVTAISDSMVMMDGSPLTLTCSAEGNPEPNFTWSLRTVDGQSLWQGQGSQLVLKAVGLSDAGQYECEARNTEGNHTATVDITVHAPPTNTSLSLSPGEEVVEGQQVTFTCRSDGAPPPILVLRRNGAELQRSDNASSSSLSFSLSSALLEDSALYQCEASNQFGSQLVSSSITVRAHPLQVEASPQVSADRGSALILTCKASGCPHPPALTWRKADQDQSVLKKTQQQDGESLLHLQDLDLQDQGEYHCEAKCDSVMRTRSIQVHIYSFPSDPVLEDPGPVVLDQTADFHCDVLNVFSPNQLRIRWLSGNTTLMLESFRFSGSLQNISSVLQHQIEEDQQVLTCRVELLMEDGDVWRYKRTSISLQVHYPPKTTSLSLSPGEEVVEGQQVTFTCRSDGAPPPILVLRRNGAELQRSDNASSSSLSFSLPSALLEDSALYQCEASNKYGSQLVSSSITVRAPPRNTTVLILPSMVVQEGQNVTVCCQTISFPPSVVILKKLTNGTELYSSNGTFLLVNVTARDSGLYQVNVTNDLGYQVKVFSISVRERSTALPPRLSVIIIPAICVTTGLAASALLLDYLRRARKKGFYQLPQSAPPSA</sequence>
<dbReference type="GO" id="GO:0001946">
    <property type="term" value="P:lymphangiogenesis"/>
    <property type="evidence" value="ECO:0007669"/>
    <property type="project" value="Ensembl"/>
</dbReference>
<keyword evidence="4" id="KW-0393">Immunoglobulin domain</keyword>
<feature type="transmembrane region" description="Helical" evidence="5">
    <location>
        <begin position="777"/>
        <end position="798"/>
    </location>
</feature>
<feature type="signal peptide" evidence="6">
    <location>
        <begin position="1"/>
        <end position="27"/>
    </location>
</feature>
<evidence type="ECO:0000256" key="6">
    <source>
        <dbReference type="SAM" id="SignalP"/>
    </source>
</evidence>
<dbReference type="SMART" id="SM00409">
    <property type="entry name" value="IG"/>
    <property type="match status" value="7"/>
</dbReference>
<dbReference type="InterPro" id="IPR047012">
    <property type="entry name" value="ICAM_VCAM"/>
</dbReference>
<dbReference type="InterPro" id="IPR036179">
    <property type="entry name" value="Ig-like_dom_sf"/>
</dbReference>
<dbReference type="GeneTree" id="ENSGT00940000156511"/>
<evidence type="ECO:0000313" key="8">
    <source>
        <dbReference type="Ensembl" id="ENSAPEP00000027767.1"/>
    </source>
</evidence>
<feature type="domain" description="Ig-like" evidence="7">
    <location>
        <begin position="683"/>
        <end position="765"/>
    </location>
</feature>
<dbReference type="GO" id="GO:0098609">
    <property type="term" value="P:cell-cell adhesion"/>
    <property type="evidence" value="ECO:0007669"/>
    <property type="project" value="InterPro"/>
</dbReference>
<proteinExistence type="predicted"/>
<dbReference type="Ensembl" id="ENSAPET00000028502.1">
    <property type="protein sequence ID" value="ENSAPEP00000027767.1"/>
    <property type="gene ID" value="ENSAPEG00000019674.1"/>
</dbReference>
<dbReference type="InterPro" id="IPR003598">
    <property type="entry name" value="Ig_sub2"/>
</dbReference>
<evidence type="ECO:0000256" key="5">
    <source>
        <dbReference type="SAM" id="Phobius"/>
    </source>
</evidence>
<dbReference type="FunFam" id="2.60.40.10:FF:000032">
    <property type="entry name" value="palladin isoform X1"/>
    <property type="match status" value="1"/>
</dbReference>
<dbReference type="OMA" id="TYVCEGV"/>
<dbReference type="SMART" id="SM00408">
    <property type="entry name" value="IGc2"/>
    <property type="match status" value="5"/>
</dbReference>
<feature type="domain" description="Ig-like" evidence="7">
    <location>
        <begin position="308"/>
        <end position="394"/>
    </location>
</feature>
<feature type="domain" description="Ig-like" evidence="7">
    <location>
        <begin position="592"/>
        <end position="678"/>
    </location>
</feature>
<dbReference type="InterPro" id="IPR003989">
    <property type="entry name" value="VCAM-1"/>
</dbReference>
<accession>A0A3P8TXD4</accession>
<reference evidence="8" key="2">
    <citation type="submission" date="2025-08" db="UniProtKB">
        <authorList>
            <consortium name="Ensembl"/>
        </authorList>
    </citation>
    <scope>IDENTIFICATION</scope>
</reference>
<keyword evidence="5" id="KW-1133">Transmembrane helix</keyword>
<reference evidence="8 9" key="1">
    <citation type="submission" date="2018-03" db="EMBL/GenBank/DDBJ databases">
        <title>Finding Nemo's genes: A chromosome-scale reference assembly of the genome of the orange clownfish Amphiprion percula.</title>
        <authorList>
            <person name="Lehmann R."/>
        </authorList>
    </citation>
    <scope>NUCLEOTIDE SEQUENCE</scope>
</reference>
<evidence type="ECO:0000259" key="7">
    <source>
        <dbReference type="PROSITE" id="PS50835"/>
    </source>
</evidence>
<reference evidence="8" key="3">
    <citation type="submission" date="2025-09" db="UniProtKB">
        <authorList>
            <consortium name="Ensembl"/>
        </authorList>
    </citation>
    <scope>IDENTIFICATION</scope>
</reference>
<dbReference type="GO" id="GO:0005886">
    <property type="term" value="C:plasma membrane"/>
    <property type="evidence" value="ECO:0007669"/>
    <property type="project" value="TreeGrafter"/>
</dbReference>
<evidence type="ECO:0000313" key="9">
    <source>
        <dbReference type="Proteomes" id="UP000265080"/>
    </source>
</evidence>